<dbReference type="OrthoDB" id="5429592at2759"/>
<dbReference type="AlphaFoldDB" id="A0A5N6JWL8"/>
<accession>A0A5N6JWL8</accession>
<dbReference type="Proteomes" id="UP000326757">
    <property type="component" value="Unassembled WGS sequence"/>
</dbReference>
<evidence type="ECO:0000256" key="1">
    <source>
        <dbReference type="SAM" id="Phobius"/>
    </source>
</evidence>
<keyword evidence="1" id="KW-0472">Membrane</keyword>
<evidence type="ECO:0000313" key="2">
    <source>
        <dbReference type="EMBL" id="KAB8293315.1"/>
    </source>
</evidence>
<keyword evidence="3" id="KW-1185">Reference proteome</keyword>
<comment type="caution">
    <text evidence="2">The sequence shown here is derived from an EMBL/GenBank/DDBJ whole genome shotgun (WGS) entry which is preliminary data.</text>
</comment>
<evidence type="ECO:0000313" key="3">
    <source>
        <dbReference type="Proteomes" id="UP000326757"/>
    </source>
</evidence>
<reference evidence="2 3" key="1">
    <citation type="submission" date="2019-06" db="EMBL/GenBank/DDBJ databases">
        <title>Genome Sequence of the Brown Rot Fungal Pathogen Monilinia laxa.</title>
        <authorList>
            <person name="De Miccolis Angelini R.M."/>
            <person name="Landi L."/>
            <person name="Abate D."/>
            <person name="Pollastro S."/>
            <person name="Romanazzi G."/>
            <person name="Faretra F."/>
        </authorList>
    </citation>
    <scope>NUCLEOTIDE SEQUENCE [LARGE SCALE GENOMIC DNA]</scope>
    <source>
        <strain evidence="2 3">Mlax316</strain>
    </source>
</reference>
<dbReference type="EMBL" id="VIGI01000012">
    <property type="protein sequence ID" value="KAB8293315.1"/>
    <property type="molecule type" value="Genomic_DNA"/>
</dbReference>
<organism evidence="2 3">
    <name type="scientific">Monilinia laxa</name>
    <name type="common">Brown rot fungus</name>
    <name type="synonym">Sclerotinia laxa</name>
    <dbReference type="NCBI Taxonomy" id="61186"/>
    <lineage>
        <taxon>Eukaryota</taxon>
        <taxon>Fungi</taxon>
        <taxon>Dikarya</taxon>
        <taxon>Ascomycota</taxon>
        <taxon>Pezizomycotina</taxon>
        <taxon>Leotiomycetes</taxon>
        <taxon>Helotiales</taxon>
        <taxon>Sclerotiniaceae</taxon>
        <taxon>Monilinia</taxon>
    </lineage>
</organism>
<keyword evidence="1" id="KW-1133">Transmembrane helix</keyword>
<name>A0A5N6JWL8_MONLA</name>
<protein>
    <submittedName>
        <fullName evidence="2">Uncharacterized protein</fullName>
    </submittedName>
</protein>
<keyword evidence="1" id="KW-0812">Transmembrane</keyword>
<gene>
    <name evidence="2" type="ORF">EYC80_007641</name>
</gene>
<proteinExistence type="predicted"/>
<feature type="transmembrane region" description="Helical" evidence="1">
    <location>
        <begin position="20"/>
        <end position="44"/>
    </location>
</feature>
<sequence length="160" mass="17501">MRREVFIYPYTVLSRDDLLVVLFLSSRTPALMLFCLLTTHLFLYHTDFISHNIIHPPSTIQDLSPLNLTTPPILPARPPPLLPLPTIKLLLAQLPIHLVMRLTHPPPKFIPTLGPYLIFSHVGLEVFGADPAGVELGEERHEGLHVGAIGGGGGGRVAGC</sequence>